<accession>A0A512L8W6</accession>
<dbReference type="Proteomes" id="UP000321337">
    <property type="component" value="Unassembled WGS sequence"/>
</dbReference>
<feature type="region of interest" description="Disordered" evidence="1">
    <location>
        <begin position="1"/>
        <end position="29"/>
    </location>
</feature>
<evidence type="ECO:0000313" key="3">
    <source>
        <dbReference type="Proteomes" id="UP000321337"/>
    </source>
</evidence>
<comment type="caution">
    <text evidence="2">The sequence shown here is derived from an EMBL/GenBank/DDBJ whole genome shotgun (WGS) entry which is preliminary data.</text>
</comment>
<keyword evidence="3" id="KW-1185">Reference proteome</keyword>
<proteinExistence type="predicted"/>
<dbReference type="AlphaFoldDB" id="A0A512L8W6"/>
<evidence type="ECO:0000256" key="1">
    <source>
        <dbReference type="SAM" id="MobiDB-lite"/>
    </source>
</evidence>
<reference evidence="2 3" key="1">
    <citation type="submission" date="2019-07" db="EMBL/GenBank/DDBJ databases">
        <title>Whole genome shotgun sequence of Thiobacillus plumbophilus NBRC 107929.</title>
        <authorList>
            <person name="Hosoyama A."/>
            <person name="Uohara A."/>
            <person name="Ohji S."/>
            <person name="Ichikawa N."/>
        </authorList>
    </citation>
    <scope>NUCLEOTIDE SEQUENCE [LARGE SCALE GENOMIC DNA]</scope>
    <source>
        <strain evidence="2 3">NBRC 107929</strain>
    </source>
</reference>
<dbReference type="EMBL" id="BKAD01000020">
    <property type="protein sequence ID" value="GEP30912.1"/>
    <property type="molecule type" value="Genomic_DNA"/>
</dbReference>
<protein>
    <submittedName>
        <fullName evidence="2">Uncharacterized protein</fullName>
    </submittedName>
</protein>
<gene>
    <name evidence="2" type="ORF">TPL01_20500</name>
</gene>
<evidence type="ECO:0000313" key="2">
    <source>
        <dbReference type="EMBL" id="GEP30912.1"/>
    </source>
</evidence>
<organism evidence="2 3">
    <name type="scientific">Sulfuriferula plumbiphila</name>
    <dbReference type="NCBI Taxonomy" id="171865"/>
    <lineage>
        <taxon>Bacteria</taxon>
        <taxon>Pseudomonadati</taxon>
        <taxon>Pseudomonadota</taxon>
        <taxon>Betaproteobacteria</taxon>
        <taxon>Nitrosomonadales</taxon>
        <taxon>Sulfuricellaceae</taxon>
        <taxon>Sulfuriferula</taxon>
    </lineage>
</organism>
<name>A0A512L8W6_9PROT</name>
<sequence length="69" mass="7422">MSPGSLSDVQVAADPGDRRPVQNPGTRQAVVERVAGSAQEDEMARPHGAVLEDKAFRFTPCIEMLDVTN</sequence>